<sequence length="144" mass="16385">MTLFNLVQAFIRTHQRDNSKVLTCQEVKKDPNDIYKKIAVTHEVPVGEHIAAGDALYFEKGKTTRSVVMVMKPNGQDPVTTELFYVDHADVYLGQRDIHGVNYQLTLKLFETGLEDYLLQISYHNSNDFGHHHASHDGTIHPLP</sequence>
<dbReference type="RefSeq" id="WP_077410040.1">
    <property type="nucleotide sequence ID" value="NZ_JBHRTS010000002.1"/>
</dbReference>
<protein>
    <submittedName>
        <fullName evidence="1">Uncharacterized protein</fullName>
    </submittedName>
</protein>
<comment type="caution">
    <text evidence="1">The sequence shown here is derived from an EMBL/GenBank/DDBJ whole genome shotgun (WGS) entry which is preliminary data.</text>
</comment>
<dbReference type="EMBL" id="JBHRTS010000002">
    <property type="protein sequence ID" value="MFC3193366.1"/>
    <property type="molecule type" value="Genomic_DNA"/>
</dbReference>
<dbReference type="Proteomes" id="UP001595533">
    <property type="component" value="Unassembled WGS sequence"/>
</dbReference>
<reference evidence="2" key="1">
    <citation type="journal article" date="2019" name="Int. J. Syst. Evol. Microbiol.">
        <title>The Global Catalogue of Microorganisms (GCM) 10K type strain sequencing project: providing services to taxonomists for standard genome sequencing and annotation.</title>
        <authorList>
            <consortium name="The Broad Institute Genomics Platform"/>
            <consortium name="The Broad Institute Genome Sequencing Center for Infectious Disease"/>
            <person name="Wu L."/>
            <person name="Ma J."/>
        </authorList>
    </citation>
    <scope>NUCLEOTIDE SEQUENCE [LARGE SCALE GENOMIC DNA]</scope>
    <source>
        <strain evidence="2">KCTC 42953</strain>
    </source>
</reference>
<accession>A0ABV7J5A9</accession>
<keyword evidence="2" id="KW-1185">Reference proteome</keyword>
<name>A0ABV7J5A9_9GAMM</name>
<proteinExistence type="predicted"/>
<organism evidence="1 2">
    <name type="scientific">Marinicella sediminis</name>
    <dbReference type="NCBI Taxonomy" id="1792834"/>
    <lineage>
        <taxon>Bacteria</taxon>
        <taxon>Pseudomonadati</taxon>
        <taxon>Pseudomonadota</taxon>
        <taxon>Gammaproteobacteria</taxon>
        <taxon>Lysobacterales</taxon>
        <taxon>Marinicellaceae</taxon>
        <taxon>Marinicella</taxon>
    </lineage>
</organism>
<gene>
    <name evidence="1" type="ORF">ACFODZ_03815</name>
</gene>
<evidence type="ECO:0000313" key="1">
    <source>
        <dbReference type="EMBL" id="MFC3193366.1"/>
    </source>
</evidence>
<evidence type="ECO:0000313" key="2">
    <source>
        <dbReference type="Proteomes" id="UP001595533"/>
    </source>
</evidence>